<reference evidence="1" key="1">
    <citation type="submission" date="2023-11" db="EMBL/GenBank/DDBJ databases">
        <title>Genome sequence of Cyanobacterium aponinum BCRC AL20115.</title>
        <authorList>
            <person name="Chang H.-Y."/>
            <person name="Lin K.-M."/>
            <person name="Hsueh H.-T."/>
            <person name="Chu H.-A."/>
            <person name="Kuo C.-H."/>
        </authorList>
    </citation>
    <scope>NUCLEOTIDE SEQUENCE</scope>
    <source>
        <strain evidence="1">AL20115</strain>
    </source>
</reference>
<gene>
    <name evidence="1" type="ORF">SAY89_01350</name>
</gene>
<evidence type="ECO:0000313" key="1">
    <source>
        <dbReference type="EMBL" id="WPF88947.1"/>
    </source>
</evidence>
<dbReference type="AlphaFoldDB" id="A0AAF0ZF15"/>
<accession>A0AAF0ZF15</accession>
<sequence length="52" mass="6164">MSKLEHKFNAFYQSSTIIKQGVYFFIPCFLLSVKDDKNLINYDDGLWLLQKC</sequence>
<proteinExistence type="predicted"/>
<protein>
    <submittedName>
        <fullName evidence="1">Uncharacterized protein</fullName>
    </submittedName>
</protein>
<dbReference type="EMBL" id="CP138348">
    <property type="protein sequence ID" value="WPF88947.1"/>
    <property type="molecule type" value="Genomic_DNA"/>
</dbReference>
<dbReference type="RefSeq" id="WP_165776041.1">
    <property type="nucleotide sequence ID" value="NZ_CP138348.1"/>
</dbReference>
<organism evidence="1">
    <name type="scientific">Cyanobacterium aponinum AL20115</name>
    <dbReference type="NCBI Taxonomy" id="3090662"/>
    <lineage>
        <taxon>Bacteria</taxon>
        <taxon>Bacillati</taxon>
        <taxon>Cyanobacteriota</taxon>
        <taxon>Cyanophyceae</taxon>
        <taxon>Oscillatoriophycideae</taxon>
        <taxon>Chroococcales</taxon>
        <taxon>Geminocystaceae</taxon>
        <taxon>Cyanobacterium</taxon>
    </lineage>
</organism>
<name>A0AAF0ZF15_9CHRO</name>